<sequence length="180" mass="18038">MALVTLMGACAPGDPIPGAAPAPTVASGAGAQQTAVPQAAPGAPQLAGPGTGAVINHATSLKSGATGVINWGYGPWGETGVVYPKIDPNGQVPMGPSQLVTEFNGNNWRDSGSWKFTLPSGYSEVLATTQGDAPLEVTVQGNTLTMTSNAAVSAKALDAPDKVKRPTRGSTGVSLVVFVK</sequence>
<dbReference type="STRING" id="1797516.A3D26_02005"/>
<evidence type="ECO:0000313" key="1">
    <source>
        <dbReference type="EMBL" id="OGY11084.1"/>
    </source>
</evidence>
<reference evidence="1 2" key="1">
    <citation type="journal article" date="2016" name="Nat. Commun.">
        <title>Thousands of microbial genomes shed light on interconnected biogeochemical processes in an aquifer system.</title>
        <authorList>
            <person name="Anantharaman K."/>
            <person name="Brown C.T."/>
            <person name="Hug L.A."/>
            <person name="Sharon I."/>
            <person name="Castelle C.J."/>
            <person name="Probst A.J."/>
            <person name="Thomas B.C."/>
            <person name="Singh A."/>
            <person name="Wilkins M.J."/>
            <person name="Karaoz U."/>
            <person name="Brodie E.L."/>
            <person name="Williams K.H."/>
            <person name="Hubbard S.S."/>
            <person name="Banfield J.F."/>
        </authorList>
    </citation>
    <scope>NUCLEOTIDE SEQUENCE [LARGE SCALE GENOMIC DNA]</scope>
</reference>
<dbReference type="EMBL" id="MHBZ01000024">
    <property type="protein sequence ID" value="OGY11084.1"/>
    <property type="molecule type" value="Genomic_DNA"/>
</dbReference>
<organism evidence="1 2">
    <name type="scientific">Candidatus Blackburnbacteria bacterium RIFCSPHIGHO2_02_FULL_44_20</name>
    <dbReference type="NCBI Taxonomy" id="1797516"/>
    <lineage>
        <taxon>Bacteria</taxon>
        <taxon>Candidatus Blackburniibacteriota</taxon>
    </lineage>
</organism>
<dbReference type="AlphaFoldDB" id="A0A1G1V6R7"/>
<protein>
    <submittedName>
        <fullName evidence="1">Uncharacterized protein</fullName>
    </submittedName>
</protein>
<proteinExistence type="predicted"/>
<dbReference type="Proteomes" id="UP000178319">
    <property type="component" value="Unassembled WGS sequence"/>
</dbReference>
<accession>A0A1G1V6R7</accession>
<evidence type="ECO:0000313" key="2">
    <source>
        <dbReference type="Proteomes" id="UP000178319"/>
    </source>
</evidence>
<name>A0A1G1V6R7_9BACT</name>
<gene>
    <name evidence="1" type="ORF">A3D26_02005</name>
</gene>
<comment type="caution">
    <text evidence="1">The sequence shown here is derived from an EMBL/GenBank/DDBJ whole genome shotgun (WGS) entry which is preliminary data.</text>
</comment>